<dbReference type="RefSeq" id="WP_151581989.1">
    <property type="nucleotide sequence ID" value="NZ_WBVM01000003.1"/>
</dbReference>
<feature type="compositionally biased region" description="Basic and acidic residues" evidence="1">
    <location>
        <begin position="1117"/>
        <end position="1130"/>
    </location>
</feature>
<dbReference type="EMBL" id="WBVM01000003">
    <property type="protein sequence ID" value="KAB2808308.1"/>
    <property type="molecule type" value="Genomic_DNA"/>
</dbReference>
<evidence type="ECO:0008006" key="4">
    <source>
        <dbReference type="Google" id="ProtNLM"/>
    </source>
</evidence>
<proteinExistence type="predicted"/>
<organism evidence="2 3">
    <name type="scientific">Nocardioides simplex</name>
    <name type="common">Arthrobacter simplex</name>
    <dbReference type="NCBI Taxonomy" id="2045"/>
    <lineage>
        <taxon>Bacteria</taxon>
        <taxon>Bacillati</taxon>
        <taxon>Actinomycetota</taxon>
        <taxon>Actinomycetes</taxon>
        <taxon>Propionibacteriales</taxon>
        <taxon>Nocardioidaceae</taxon>
        <taxon>Pimelobacter</taxon>
    </lineage>
</organism>
<accession>A0A7J5DT26</accession>
<reference evidence="2 3" key="1">
    <citation type="submission" date="2019-09" db="EMBL/GenBank/DDBJ databases">
        <title>Pimelobacter sp. isolated from Paulinella.</title>
        <authorList>
            <person name="Jeong S.E."/>
        </authorList>
    </citation>
    <scope>NUCLEOTIDE SEQUENCE [LARGE SCALE GENOMIC DNA]</scope>
    <source>
        <strain evidence="2 3">Pch-N</strain>
    </source>
</reference>
<dbReference type="AlphaFoldDB" id="A0A7J5DT26"/>
<protein>
    <recommendedName>
        <fullName evidence="4">Phage tail length tape-measure protein</fullName>
    </recommendedName>
</protein>
<comment type="caution">
    <text evidence="2">The sequence shown here is derived from an EMBL/GenBank/DDBJ whole genome shotgun (WGS) entry which is preliminary data.</text>
</comment>
<name>A0A7J5DT26_NOCSI</name>
<dbReference type="Proteomes" id="UP000449906">
    <property type="component" value="Unassembled WGS sequence"/>
</dbReference>
<feature type="region of interest" description="Disordered" evidence="1">
    <location>
        <begin position="1117"/>
        <end position="1146"/>
    </location>
</feature>
<feature type="region of interest" description="Disordered" evidence="1">
    <location>
        <begin position="816"/>
        <end position="853"/>
    </location>
</feature>
<gene>
    <name evidence="2" type="ORF">F9L07_22600</name>
</gene>
<feature type="compositionally biased region" description="Basic residues" evidence="1">
    <location>
        <begin position="1134"/>
        <end position="1146"/>
    </location>
</feature>
<evidence type="ECO:0000313" key="2">
    <source>
        <dbReference type="EMBL" id="KAB2808308.1"/>
    </source>
</evidence>
<sequence>MSVRLESVRVSAEDAGFTTTVAKMTAAAAMFGATLDHVDGAGVRVKKTLPTVSDGIDDIGRSSRKAGPEIDRLSGRVRIFADLMAVLGPSAIPIAGIAVPAVTGLASQLGFAAIGAISLVAASQGVGDALKAANKAAIEPTAENLQKAREEMERLGPDARKFVREFDKIRPTLTYIRDASAAGWFPGLTEALKDFDRLGPRFADISELIGRRGGDLIAEGADALAGPEWDEFWSFVEQEAPGAVEDLLRTVGNLSKGLAELWMAFQPTNNRFGDWLLEQSRDFAKWSEELKDSDGFQEFIDYIETNGPRVAAAAGAIGDAILQIIEALAPLGGPSLKIIEIFGDAVSAIADSDLGTPILAGVAALALYSRGLQAAAALQTKLYGGAASARLAERGVFGFTRGLGKDLKSATPSMKEWGTVAYRMGQSSKYASEQTLAARKSVRSFSSQAAKGAAPVAGLAVAASGAADGIGLTNTASLALAGSFAGPWGAAVGGGIGLMMDFASASGEATKGIEGMQAAIDSMDPEAIRGQLDAFVADNQKYLDDWTFGDTLSAGWKDLISGGQFSKTVELAGALPGALSAAEAQQQEFNDAMRQGGLIAAESAYGLQRLIGALNEQQAASRGAIDAQYAWGAAVMQAREQMKNGKDGFDEFTEAGQQNMTIAREMADVWNRDMEAAQASGLTYDKVRSQIERFAMAQGKTREEAEDLARELVAFPDEVSTRLAFEYDRENLEDAKAAFDSLPKDVRTDIKANGIPQTESAVDALVRKYKLTEKERKALVKLMDQATPSINAIIARLNDIRDRDVTVTTTFRNFYENVPKPGKPGKKPKPSIPPAAPGFNAPGSADGSTVPDDGRGYRDYLLYRLAPREEVISNRSGQADEFRPELKDINRGMSRREVAERMMTRGLAGGGTADRNPSWSSAFAPLGQPGSGKNPTWLPDGMKAIEVIQYELPKSLKGLNRALKRSQKAVDDETEARDRVIAKMDSIRDAASDRVRSGLFPNNDVWSAGGTFDDVMAVLNGDNLNGAQLVKDIEALRSKGVNQGALEALLREAPDAQSLTDFANRSAADLAKYVSAFNLREQYATKAGDAAAATYAKELAAQVRELRQANGRLDAIEKAIKAEHKEDRQSRNRGNSKGHRGRNGKK</sequence>
<evidence type="ECO:0000313" key="3">
    <source>
        <dbReference type="Proteomes" id="UP000449906"/>
    </source>
</evidence>
<evidence type="ECO:0000256" key="1">
    <source>
        <dbReference type="SAM" id="MobiDB-lite"/>
    </source>
</evidence>